<dbReference type="GO" id="GO:0006178">
    <property type="term" value="P:guanine salvage"/>
    <property type="evidence" value="ECO:0007669"/>
    <property type="project" value="TreeGrafter"/>
</dbReference>
<dbReference type="Gene3D" id="3.40.50.2020">
    <property type="match status" value="1"/>
</dbReference>
<dbReference type="GO" id="GO:0032263">
    <property type="term" value="P:GMP salvage"/>
    <property type="evidence" value="ECO:0007669"/>
    <property type="project" value="TreeGrafter"/>
</dbReference>
<dbReference type="eggNOG" id="KOG3367">
    <property type="taxonomic scope" value="Eukaryota"/>
</dbReference>
<dbReference type="OrthoDB" id="9449045at2759"/>
<dbReference type="SUPFAM" id="SSF53271">
    <property type="entry name" value="PRTase-like"/>
    <property type="match status" value="1"/>
</dbReference>
<dbReference type="OMA" id="MQWRVAP"/>
<dbReference type="GeneID" id="9685572"/>
<feature type="domain" description="Phosphoribosyltransferase" evidence="1">
    <location>
        <begin position="16"/>
        <end position="173"/>
    </location>
</feature>
<evidence type="ECO:0000259" key="1">
    <source>
        <dbReference type="Pfam" id="PF00156"/>
    </source>
</evidence>
<proteinExistence type="predicted"/>
<dbReference type="InterPro" id="IPR029057">
    <property type="entry name" value="PRTase-like"/>
</dbReference>
<name>C1MW12_MICPC</name>
<dbReference type="GO" id="GO:0046100">
    <property type="term" value="P:hypoxanthine metabolic process"/>
    <property type="evidence" value="ECO:0007669"/>
    <property type="project" value="TreeGrafter"/>
</dbReference>
<dbReference type="STRING" id="564608.C1MW12"/>
<dbReference type="CDD" id="cd06223">
    <property type="entry name" value="PRTases_typeI"/>
    <property type="match status" value="1"/>
</dbReference>
<dbReference type="InterPro" id="IPR000836">
    <property type="entry name" value="PRTase_dom"/>
</dbReference>
<dbReference type="InterPro" id="IPR050408">
    <property type="entry name" value="HGPRT"/>
</dbReference>
<dbReference type="PANTHER" id="PTHR43340">
    <property type="entry name" value="HYPOXANTHINE-GUANINE PHOSPHORIBOSYLTRANSFERASE"/>
    <property type="match status" value="1"/>
</dbReference>
<dbReference type="Proteomes" id="UP000001876">
    <property type="component" value="Unassembled WGS sequence"/>
</dbReference>
<evidence type="ECO:0000313" key="2">
    <source>
        <dbReference type="EMBL" id="EEH55797.1"/>
    </source>
</evidence>
<evidence type="ECO:0000313" key="3">
    <source>
        <dbReference type="Proteomes" id="UP000001876"/>
    </source>
</evidence>
<dbReference type="EMBL" id="GG663741">
    <property type="protein sequence ID" value="EEH55797.1"/>
    <property type="molecule type" value="Genomic_DNA"/>
</dbReference>
<dbReference type="GO" id="GO:0005829">
    <property type="term" value="C:cytosol"/>
    <property type="evidence" value="ECO:0007669"/>
    <property type="project" value="TreeGrafter"/>
</dbReference>
<dbReference type="PANTHER" id="PTHR43340:SF1">
    <property type="entry name" value="HYPOXANTHINE PHOSPHORIBOSYLTRANSFERASE"/>
    <property type="match status" value="1"/>
</dbReference>
<sequence length="190" mass="20457">MSRSPPPIDVADHEVLYSADAIARRVSELAASIASDYAEKSPAFLITMTGAFVFASDLLRAMHPNTPRGATIDAIKAKSYVGTTSSERVTLSDGAASAVDVRGRHVVVIEDIVDTGVTLRELRAAMDARGAASVTCVALLNKRARRREELASDGPEYVGFECEDRFVVGYGLDLDGRCREWPYVGVLNGH</sequence>
<gene>
    <name evidence="2" type="ORF">MICPUCDRAFT_18683</name>
</gene>
<dbReference type="GO" id="GO:0004422">
    <property type="term" value="F:hypoxanthine phosphoribosyltransferase activity"/>
    <property type="evidence" value="ECO:0007669"/>
    <property type="project" value="TreeGrafter"/>
</dbReference>
<dbReference type="KEGG" id="mpp:MICPUCDRAFT_18683"/>
<dbReference type="GO" id="GO:0000287">
    <property type="term" value="F:magnesium ion binding"/>
    <property type="evidence" value="ECO:0007669"/>
    <property type="project" value="TreeGrafter"/>
</dbReference>
<accession>C1MW12</accession>
<organism evidence="3">
    <name type="scientific">Micromonas pusilla (strain CCMP1545)</name>
    <name type="common">Picoplanktonic green alga</name>
    <dbReference type="NCBI Taxonomy" id="564608"/>
    <lineage>
        <taxon>Eukaryota</taxon>
        <taxon>Viridiplantae</taxon>
        <taxon>Chlorophyta</taxon>
        <taxon>Mamiellophyceae</taxon>
        <taxon>Mamiellales</taxon>
        <taxon>Mamiellaceae</taxon>
        <taxon>Micromonas</taxon>
    </lineage>
</organism>
<reference evidence="2 3" key="1">
    <citation type="journal article" date="2009" name="Science">
        <title>Green evolution and dynamic adaptations revealed by genomes of the marine picoeukaryotes Micromonas.</title>
        <authorList>
            <person name="Worden A.Z."/>
            <person name="Lee J.H."/>
            <person name="Mock T."/>
            <person name="Rouze P."/>
            <person name="Simmons M.P."/>
            <person name="Aerts A.L."/>
            <person name="Allen A.E."/>
            <person name="Cuvelier M.L."/>
            <person name="Derelle E."/>
            <person name="Everett M.V."/>
            <person name="Foulon E."/>
            <person name="Grimwood J."/>
            <person name="Gundlach H."/>
            <person name="Henrissat B."/>
            <person name="Napoli C."/>
            <person name="McDonald S.M."/>
            <person name="Parker M.S."/>
            <person name="Rombauts S."/>
            <person name="Salamov A."/>
            <person name="Von Dassow P."/>
            <person name="Badger J.H."/>
            <person name="Coutinho P.M."/>
            <person name="Demir E."/>
            <person name="Dubchak I."/>
            <person name="Gentemann C."/>
            <person name="Eikrem W."/>
            <person name="Gready J.E."/>
            <person name="John U."/>
            <person name="Lanier W."/>
            <person name="Lindquist E.A."/>
            <person name="Lucas S."/>
            <person name="Mayer K.F."/>
            <person name="Moreau H."/>
            <person name="Not F."/>
            <person name="Otillar R."/>
            <person name="Panaud O."/>
            <person name="Pangilinan J."/>
            <person name="Paulsen I."/>
            <person name="Piegu B."/>
            <person name="Poliakov A."/>
            <person name="Robbens S."/>
            <person name="Schmutz J."/>
            <person name="Toulza E."/>
            <person name="Wyss T."/>
            <person name="Zelensky A."/>
            <person name="Zhou K."/>
            <person name="Armbrust E.V."/>
            <person name="Bhattacharya D."/>
            <person name="Goodenough U.W."/>
            <person name="Van de Peer Y."/>
            <person name="Grigoriev I.V."/>
        </authorList>
    </citation>
    <scope>NUCLEOTIDE SEQUENCE [LARGE SCALE GENOMIC DNA]</scope>
    <source>
        <strain evidence="2 3">CCMP1545</strain>
    </source>
</reference>
<dbReference type="Pfam" id="PF00156">
    <property type="entry name" value="Pribosyltran"/>
    <property type="match status" value="1"/>
</dbReference>
<dbReference type="GO" id="GO:0032264">
    <property type="term" value="P:IMP salvage"/>
    <property type="evidence" value="ECO:0007669"/>
    <property type="project" value="TreeGrafter"/>
</dbReference>
<keyword evidence="3" id="KW-1185">Reference proteome</keyword>
<dbReference type="AlphaFoldDB" id="C1MW12"/>
<dbReference type="RefSeq" id="XP_003059845.1">
    <property type="nucleotide sequence ID" value="XM_003059799.1"/>
</dbReference>
<protein>
    <submittedName>
        <fullName evidence="2">Predicted protein</fullName>
    </submittedName>
</protein>